<accession>A0A2Z7A886</accession>
<name>A0A2Z7A886_9LAMI</name>
<dbReference type="AlphaFoldDB" id="A0A2Z7A886"/>
<dbReference type="EMBL" id="KV017709">
    <property type="protein sequence ID" value="KZV17922.1"/>
    <property type="molecule type" value="Genomic_DNA"/>
</dbReference>
<evidence type="ECO:0000313" key="2">
    <source>
        <dbReference type="EMBL" id="KZV17922.1"/>
    </source>
</evidence>
<keyword evidence="3" id="KW-1185">Reference proteome</keyword>
<reference evidence="2 3" key="1">
    <citation type="journal article" date="2015" name="Proc. Natl. Acad. Sci. U.S.A.">
        <title>The resurrection genome of Boea hygrometrica: A blueprint for survival of dehydration.</title>
        <authorList>
            <person name="Xiao L."/>
            <person name="Yang G."/>
            <person name="Zhang L."/>
            <person name="Yang X."/>
            <person name="Zhao S."/>
            <person name="Ji Z."/>
            <person name="Zhou Q."/>
            <person name="Hu M."/>
            <person name="Wang Y."/>
            <person name="Chen M."/>
            <person name="Xu Y."/>
            <person name="Jin H."/>
            <person name="Xiao X."/>
            <person name="Hu G."/>
            <person name="Bao F."/>
            <person name="Hu Y."/>
            <person name="Wan P."/>
            <person name="Li L."/>
            <person name="Deng X."/>
            <person name="Kuang T."/>
            <person name="Xiang C."/>
            <person name="Zhu J.K."/>
            <person name="Oliver M.J."/>
            <person name="He Y."/>
        </authorList>
    </citation>
    <scope>NUCLEOTIDE SEQUENCE [LARGE SCALE GENOMIC DNA]</scope>
    <source>
        <strain evidence="3">cv. XS01</strain>
    </source>
</reference>
<evidence type="ECO:0000313" key="3">
    <source>
        <dbReference type="Proteomes" id="UP000250235"/>
    </source>
</evidence>
<feature type="region of interest" description="Disordered" evidence="1">
    <location>
        <begin position="76"/>
        <end position="99"/>
    </location>
</feature>
<gene>
    <name evidence="2" type="ORF">F511_42790</name>
</gene>
<protein>
    <submittedName>
        <fullName evidence="2">TMV resistance protein N-like</fullName>
    </submittedName>
</protein>
<feature type="compositionally biased region" description="Polar residues" evidence="1">
    <location>
        <begin position="76"/>
        <end position="86"/>
    </location>
</feature>
<proteinExistence type="predicted"/>
<dbReference type="Proteomes" id="UP000250235">
    <property type="component" value="Unassembled WGS sequence"/>
</dbReference>
<evidence type="ECO:0000256" key="1">
    <source>
        <dbReference type="SAM" id="MobiDB-lite"/>
    </source>
</evidence>
<sequence>MGLNELEPDVPQLLELVAPPPELVALIPEPIALFPEPVAPPPDLDALEPIVHLPEQWFQSLKLCASAQTTSIRSMTGYETPSSACTRRSDEIGADGFSSSSWPEQIMAAQGGGGGTRAAVAAAYERREGAAALMIRVRVSVVVMCHNED</sequence>
<organism evidence="2 3">
    <name type="scientific">Dorcoceras hygrometricum</name>
    <dbReference type="NCBI Taxonomy" id="472368"/>
    <lineage>
        <taxon>Eukaryota</taxon>
        <taxon>Viridiplantae</taxon>
        <taxon>Streptophyta</taxon>
        <taxon>Embryophyta</taxon>
        <taxon>Tracheophyta</taxon>
        <taxon>Spermatophyta</taxon>
        <taxon>Magnoliopsida</taxon>
        <taxon>eudicotyledons</taxon>
        <taxon>Gunneridae</taxon>
        <taxon>Pentapetalae</taxon>
        <taxon>asterids</taxon>
        <taxon>lamiids</taxon>
        <taxon>Lamiales</taxon>
        <taxon>Gesneriaceae</taxon>
        <taxon>Didymocarpoideae</taxon>
        <taxon>Trichosporeae</taxon>
        <taxon>Loxocarpinae</taxon>
        <taxon>Dorcoceras</taxon>
    </lineage>
</organism>